<reference evidence="1 2" key="1">
    <citation type="journal article" date="2018" name="J. Invertebr. Pathol.">
        <title>Morphological, genetic and biological characterisation of a novel alphabaculovirus isolated from Cryptophlebia peltastica (Lepidoptera: Tortricidae).</title>
        <authorList>
            <person name="Marsberg T."/>
            <person name="Jukes M.D."/>
            <person name="Krejmer-Rabalska M."/>
            <person name="Rabalski L."/>
            <person name="Knox C.M."/>
            <person name="Moore S.D."/>
            <person name="Hill M.P."/>
            <person name="Szewczyk B."/>
        </authorList>
    </citation>
    <scope>NUCLEOTIDE SEQUENCE [LARGE SCALE GENOMIC DNA]</scope>
    <source>
        <strain evidence="1">SA</strain>
    </source>
</reference>
<dbReference type="InterPro" id="IPR036412">
    <property type="entry name" value="HAD-like_sf"/>
</dbReference>
<dbReference type="InterPro" id="IPR023214">
    <property type="entry name" value="HAD_sf"/>
</dbReference>
<evidence type="ECO:0000313" key="2">
    <source>
        <dbReference type="Proteomes" id="UP000500845"/>
    </source>
</evidence>
<evidence type="ECO:0000313" key="1">
    <source>
        <dbReference type="EMBL" id="AXS67767.1"/>
    </source>
</evidence>
<name>A0A346RNX0_9ABAC</name>
<sequence length="338" mass="39791">MSYLFALGGVACTTKTTILKRLEDRIPHARVHLEDYKELHDKYNYPSNVGGMLFAAYRSKSAETYKRDHSRFHIFDRQPMEALVYSAVFQDMPEQESEQAFEICKNMGLCDGWKSLILRVKQGSENEIVKMMKKRNNGLDIHEADYVTKQNEKFDCWRRVMNYDEIIVDTKVSLDEQQEEIINYILKIIFRWEITNSLSIYHHRLPILKNKVAIFDLNETIMLKVNNNWQFKYDNIVYKFTNLINQDFTIVLVSNFSKDREIEDVCKQIAVPMFVMMSHTIQYKLPSTGFFEKLLQMNPSIDCKNSFFCGDNHNGTTNKDTVFAHACGIKFKYENDMF</sequence>
<dbReference type="Gene3D" id="3.40.50.1000">
    <property type="entry name" value="HAD superfamily/HAD-like"/>
    <property type="match status" value="1"/>
</dbReference>
<dbReference type="Gene3D" id="3.40.50.300">
    <property type="entry name" value="P-loop containing nucleotide triphosphate hydrolases"/>
    <property type="match status" value="1"/>
</dbReference>
<dbReference type="InterPro" id="IPR027417">
    <property type="entry name" value="P-loop_NTPase"/>
</dbReference>
<keyword evidence="2" id="KW-1185">Reference proteome</keyword>
<dbReference type="NCBIfam" id="TIGR01662">
    <property type="entry name" value="HAD-SF-IIIA"/>
    <property type="match status" value="1"/>
</dbReference>
<dbReference type="Pfam" id="PF08645">
    <property type="entry name" value="PNK3P"/>
    <property type="match status" value="1"/>
</dbReference>
<dbReference type="InterPro" id="IPR006549">
    <property type="entry name" value="HAD-SF_hydro_IIIA"/>
</dbReference>
<organism evidence="1 2">
    <name type="scientific">Cryptophlebia peltastica nucleopolyhedrovirus</name>
    <dbReference type="NCBI Taxonomy" id="2304025"/>
    <lineage>
        <taxon>Viruses</taxon>
        <taxon>Viruses incertae sedis</taxon>
        <taxon>Naldaviricetes</taxon>
        <taxon>Lefavirales</taxon>
        <taxon>Baculoviridae</taxon>
        <taxon>Alphabaculovirus</taxon>
        <taxon>Alphabaculovirus crypeltasticae</taxon>
    </lineage>
</organism>
<dbReference type="Proteomes" id="UP000500845">
    <property type="component" value="Segment"/>
</dbReference>
<accession>A0A346RNX0</accession>
<dbReference type="InterPro" id="IPR013954">
    <property type="entry name" value="PNK3P"/>
</dbReference>
<dbReference type="KEGG" id="vg:65102220"/>
<dbReference type="SUPFAM" id="SSF56784">
    <property type="entry name" value="HAD-like"/>
    <property type="match status" value="1"/>
</dbReference>
<dbReference type="RefSeq" id="YP_010086975.1">
    <property type="nucleotide sequence ID" value="NC_055500.1"/>
</dbReference>
<proteinExistence type="predicted"/>
<dbReference type="GeneID" id="65102220"/>
<dbReference type="EMBL" id="MH394321">
    <property type="protein sequence ID" value="AXS67767.1"/>
    <property type="molecule type" value="Genomic_DNA"/>
</dbReference>
<dbReference type="SUPFAM" id="SSF52540">
    <property type="entry name" value="P-loop containing nucleoside triphosphate hydrolases"/>
    <property type="match status" value="1"/>
</dbReference>
<protein>
    <submittedName>
        <fullName evidence="1">Nrk1</fullName>
    </submittedName>
</protein>